<protein>
    <submittedName>
        <fullName evidence="1">Uncharacterized protein</fullName>
    </submittedName>
</protein>
<organism evidence="1 2">
    <name type="scientific">Coniosporium uncinatum</name>
    <dbReference type="NCBI Taxonomy" id="93489"/>
    <lineage>
        <taxon>Eukaryota</taxon>
        <taxon>Fungi</taxon>
        <taxon>Dikarya</taxon>
        <taxon>Ascomycota</taxon>
        <taxon>Pezizomycotina</taxon>
        <taxon>Dothideomycetes</taxon>
        <taxon>Dothideomycetes incertae sedis</taxon>
        <taxon>Coniosporium</taxon>
    </lineage>
</organism>
<accession>A0ACC3DHT5</accession>
<comment type="caution">
    <text evidence="1">The sequence shown here is derived from an EMBL/GenBank/DDBJ whole genome shotgun (WGS) entry which is preliminary data.</text>
</comment>
<dbReference type="Proteomes" id="UP001186974">
    <property type="component" value="Unassembled WGS sequence"/>
</dbReference>
<name>A0ACC3DHT5_9PEZI</name>
<keyword evidence="2" id="KW-1185">Reference proteome</keyword>
<proteinExistence type="predicted"/>
<evidence type="ECO:0000313" key="2">
    <source>
        <dbReference type="Proteomes" id="UP001186974"/>
    </source>
</evidence>
<dbReference type="EMBL" id="JAWDJW010004278">
    <property type="protein sequence ID" value="KAK3076173.1"/>
    <property type="molecule type" value="Genomic_DNA"/>
</dbReference>
<gene>
    <name evidence="1" type="ORF">LTS18_013716</name>
</gene>
<reference evidence="1" key="1">
    <citation type="submission" date="2024-09" db="EMBL/GenBank/DDBJ databases">
        <title>Black Yeasts Isolated from many extreme environments.</title>
        <authorList>
            <person name="Coleine C."/>
            <person name="Stajich J.E."/>
            <person name="Selbmann L."/>
        </authorList>
    </citation>
    <scope>NUCLEOTIDE SEQUENCE</scope>
    <source>
        <strain evidence="1">CCFEE 5737</strain>
    </source>
</reference>
<sequence length="375" mass="42321">MLEEKGLVADTKNLSISEEHSTTAPSSRVSAEDTKPAYKAPPAGPISTPFPHPLPQNSTPQPTATLTPDQEKKYNDLLSTVSAWTEIPTTSSRWSKKEPITEEERMWLTRECLLRYLRATKWTNSQAATRLLATLTWRREYGLAKFTSDYISPENETGKQVILGFDNDARPCLYLNPSKQNTAKSDRQLHHLVYMLERVIDLMGPGQETTALLINFNDSGSSSSVSVAQGRATLVILQGHYPERLGRALISELPWYITTFFKFISPFIDPVTKSKMKFNEPLIDHVPAEQLWRHYGGKADFEYDHKTYWPALDVLCQQRRTEYRTRWEKAGKKIGEHEEYLRGGAKKCSSGQYTGSDMPEGFTGGGVTTDKVPPV</sequence>
<evidence type="ECO:0000313" key="1">
    <source>
        <dbReference type="EMBL" id="KAK3076173.1"/>
    </source>
</evidence>